<keyword evidence="2 7" id="KW-0227">DNA damage</keyword>
<evidence type="ECO:0000256" key="3">
    <source>
        <dbReference type="ARBA" id="ARBA00022769"/>
    </source>
</evidence>
<dbReference type="Proteomes" id="UP000017747">
    <property type="component" value="Unassembled WGS sequence"/>
</dbReference>
<dbReference type="Pfam" id="PF22920">
    <property type="entry name" value="UvrC_RNaseH"/>
    <property type="match status" value="1"/>
</dbReference>
<sequence length="639" mass="74025">MFDLEYQLSILPDNPGVYLMKNYLGEIIYVGKAKNLKKRVRSYFVNSKNQNDKTRIMVSKIKEFEFIVTDNEMEALILEMNLIKKHSPRYNVRLKDDKHYPFIKITINEDFPRVYITRTYAKDGNKYYGPYTDAGAVHETLEAIKKIYPIRTCKRVITVEGERTKPCLNYHLGLCKAPCAGYISKEEYSLMVEDIMNLLEGRDVKIKRSLKEEMEKAAEALEFERAAFIRDKIYSIEKTIEKQKVFSKSDEDEDYIGIYREGDDVSVQVFSVRDGKLTGREHHMIEDAVHVEDKEVLSGFIKSYYGGTAFVPKKIYLKAEPGDEIVSQWLNLRRGSKVSLIVPSRGEKLKMLNLSANNAKISFEQFRDKLMREKEENSLALMQLSSLLELDDVPMRIEAFDISNIQGVDSVGTMVVFEGGKPKSSDYRRFRIKTVKGANDYDSMREILERRFRRGLDEVKEIQEQKLEYAGGKFSVFPDLIIMDGGKGQVNIALDVLKSLDIELPVIGLVKDHRHRTRGVIYNDCEYSMLSMRESLMMLTRIQDEVHRFAITYHRTLRDKRTLHSILDDIPKIGEKRRKNLMMAFGSIENIRRASIEELMKTPSIDRSAAESIHIYFHGRNGREETGKETDEMQMTVIP</sequence>
<dbReference type="GO" id="GO:0009380">
    <property type="term" value="C:excinuclease repair complex"/>
    <property type="evidence" value="ECO:0007669"/>
    <property type="project" value="InterPro"/>
</dbReference>
<evidence type="ECO:0000256" key="7">
    <source>
        <dbReference type="HAMAP-Rule" id="MF_00203"/>
    </source>
</evidence>
<keyword evidence="5 7" id="KW-0234">DNA repair</keyword>
<dbReference type="InterPro" id="IPR038476">
    <property type="entry name" value="UvrC_RNase_H_dom_sf"/>
</dbReference>
<dbReference type="HAMAP" id="MF_00203">
    <property type="entry name" value="UvrC"/>
    <property type="match status" value="1"/>
</dbReference>
<dbReference type="PANTHER" id="PTHR30562">
    <property type="entry name" value="UVRC/OXIDOREDUCTASE"/>
    <property type="match status" value="1"/>
</dbReference>
<dbReference type="PATRIC" id="fig|994573.3.peg.2690"/>
<accession>V7I441</accession>
<dbReference type="InterPro" id="IPR000305">
    <property type="entry name" value="GIY-YIG_endonuc"/>
</dbReference>
<name>V7I441_9CLOT</name>
<dbReference type="InterPro" id="IPR010994">
    <property type="entry name" value="RuvA_2-like"/>
</dbReference>
<dbReference type="GO" id="GO:0009432">
    <property type="term" value="P:SOS response"/>
    <property type="evidence" value="ECO:0007669"/>
    <property type="project" value="UniProtKB-UniRule"/>
</dbReference>
<protein>
    <recommendedName>
        <fullName evidence="7">UvrABC system protein C</fullName>
        <shortName evidence="7">Protein UvrC</shortName>
    </recommendedName>
    <alternativeName>
        <fullName evidence="7">Excinuclease ABC subunit C</fullName>
    </alternativeName>
</protein>
<dbReference type="AlphaFoldDB" id="V7I441"/>
<dbReference type="InterPro" id="IPR036876">
    <property type="entry name" value="UVR_dom_sf"/>
</dbReference>
<dbReference type="EMBL" id="AXUN02000196">
    <property type="protein sequence ID" value="ETA79964.1"/>
    <property type="molecule type" value="Genomic_DNA"/>
</dbReference>
<dbReference type="OrthoDB" id="9804933at2"/>
<comment type="similarity">
    <text evidence="7">Belongs to the UvrC family.</text>
</comment>
<dbReference type="SUPFAM" id="SSF47781">
    <property type="entry name" value="RuvA domain 2-like"/>
    <property type="match status" value="1"/>
</dbReference>
<dbReference type="Gene3D" id="1.10.150.20">
    <property type="entry name" value="5' to 3' exonuclease, C-terminal subdomain"/>
    <property type="match status" value="1"/>
</dbReference>
<dbReference type="GO" id="GO:0003677">
    <property type="term" value="F:DNA binding"/>
    <property type="evidence" value="ECO:0007669"/>
    <property type="project" value="UniProtKB-UniRule"/>
</dbReference>
<comment type="subunit">
    <text evidence="7">Interacts with UvrB in an incision complex.</text>
</comment>
<dbReference type="InterPro" id="IPR001943">
    <property type="entry name" value="UVR_dom"/>
</dbReference>
<dbReference type="InterPro" id="IPR004791">
    <property type="entry name" value="UvrC"/>
</dbReference>
<keyword evidence="3 7" id="KW-0228">DNA excision</keyword>
<dbReference type="PROSITE" id="PS50151">
    <property type="entry name" value="UVR"/>
    <property type="match status" value="1"/>
</dbReference>
<dbReference type="InterPro" id="IPR047296">
    <property type="entry name" value="GIY-YIG_UvrC_Cho"/>
</dbReference>
<dbReference type="PROSITE" id="PS50164">
    <property type="entry name" value="GIY_YIG"/>
    <property type="match status" value="1"/>
</dbReference>
<dbReference type="GO" id="GO:0005737">
    <property type="term" value="C:cytoplasm"/>
    <property type="evidence" value="ECO:0007669"/>
    <property type="project" value="UniProtKB-SubCell"/>
</dbReference>
<dbReference type="FunFam" id="3.40.1440.10:FF:000001">
    <property type="entry name" value="UvrABC system protein C"/>
    <property type="match status" value="1"/>
</dbReference>
<evidence type="ECO:0000259" key="9">
    <source>
        <dbReference type="PROSITE" id="PS50164"/>
    </source>
</evidence>
<evidence type="ECO:0000259" key="8">
    <source>
        <dbReference type="PROSITE" id="PS50151"/>
    </source>
</evidence>
<dbReference type="Pfam" id="PF01541">
    <property type="entry name" value="GIY-YIG"/>
    <property type="match status" value="1"/>
</dbReference>
<dbReference type="Gene3D" id="3.30.420.340">
    <property type="entry name" value="UvrC, RNAse H endonuclease domain"/>
    <property type="match status" value="1"/>
</dbReference>
<comment type="caution">
    <text evidence="11">The sequence shown here is derived from an EMBL/GenBank/DDBJ whole genome shotgun (WGS) entry which is preliminary data.</text>
</comment>
<keyword evidence="4 7" id="KW-0267">Excision nuclease</keyword>
<evidence type="ECO:0000256" key="6">
    <source>
        <dbReference type="ARBA" id="ARBA00023236"/>
    </source>
</evidence>
<evidence type="ECO:0000256" key="5">
    <source>
        <dbReference type="ARBA" id="ARBA00023204"/>
    </source>
</evidence>
<dbReference type="Gene3D" id="4.10.860.10">
    <property type="entry name" value="UVR domain"/>
    <property type="match status" value="1"/>
</dbReference>
<evidence type="ECO:0000313" key="12">
    <source>
        <dbReference type="Proteomes" id="UP000017747"/>
    </source>
</evidence>
<keyword evidence="1 7" id="KW-0963">Cytoplasm</keyword>
<feature type="domain" description="UVR" evidence="8">
    <location>
        <begin position="204"/>
        <end position="239"/>
    </location>
</feature>
<keyword evidence="6 7" id="KW-0742">SOS response</keyword>
<dbReference type="NCBIfam" id="NF001824">
    <property type="entry name" value="PRK00558.1-5"/>
    <property type="match status" value="1"/>
</dbReference>
<dbReference type="Pfam" id="PF02151">
    <property type="entry name" value="UVR"/>
    <property type="match status" value="1"/>
</dbReference>
<dbReference type="RefSeq" id="WP_023384421.1">
    <property type="nucleotide sequence ID" value="NZ_AXUN02000196.1"/>
</dbReference>
<dbReference type="InterPro" id="IPR035901">
    <property type="entry name" value="GIY-YIG_endonuc_sf"/>
</dbReference>
<dbReference type="Pfam" id="PF08459">
    <property type="entry name" value="UvrC_RNaseH_dom"/>
    <property type="match status" value="1"/>
</dbReference>
<dbReference type="Gene3D" id="3.40.1440.10">
    <property type="entry name" value="GIY-YIG endonuclease"/>
    <property type="match status" value="1"/>
</dbReference>
<dbReference type="SMART" id="SM00465">
    <property type="entry name" value="GIYc"/>
    <property type="match status" value="1"/>
</dbReference>
<dbReference type="CDD" id="cd10434">
    <property type="entry name" value="GIY-YIG_UvrC_Cho"/>
    <property type="match status" value="1"/>
</dbReference>
<reference evidence="11 12" key="1">
    <citation type="journal article" date="2014" name="Genome Announc.">
        <title>Genome Sequence of Youngiibacter fragilis, the Type Strain of the Genus Youngiibacter.</title>
        <authorList>
            <person name="Wawrik C.B."/>
            <person name="Callaghan A.V."/>
            <person name="Stamps B.W."/>
            <person name="Wawrik B."/>
        </authorList>
    </citation>
    <scope>NUCLEOTIDE SEQUENCE [LARGE SCALE GENOMIC DNA]</scope>
    <source>
        <strain evidence="11 12">232.1</strain>
    </source>
</reference>
<organism evidence="11 12">
    <name type="scientific">Youngiibacter fragilis 232.1</name>
    <dbReference type="NCBI Taxonomy" id="994573"/>
    <lineage>
        <taxon>Bacteria</taxon>
        <taxon>Bacillati</taxon>
        <taxon>Bacillota</taxon>
        <taxon>Clostridia</taxon>
        <taxon>Eubacteriales</taxon>
        <taxon>Clostridiaceae</taxon>
        <taxon>Youngiibacter</taxon>
    </lineage>
</organism>
<dbReference type="SUPFAM" id="SSF46600">
    <property type="entry name" value="C-terminal UvrC-binding domain of UvrB"/>
    <property type="match status" value="1"/>
</dbReference>
<dbReference type="STRING" id="994573.T472_0214320"/>
<evidence type="ECO:0000256" key="2">
    <source>
        <dbReference type="ARBA" id="ARBA00022763"/>
    </source>
</evidence>
<dbReference type="SUPFAM" id="SSF82771">
    <property type="entry name" value="GIY-YIG endonuclease"/>
    <property type="match status" value="1"/>
</dbReference>
<dbReference type="InterPro" id="IPR041663">
    <property type="entry name" value="DisA/LigA_HHH"/>
</dbReference>
<evidence type="ECO:0000313" key="11">
    <source>
        <dbReference type="EMBL" id="ETA79964.1"/>
    </source>
</evidence>
<comment type="function">
    <text evidence="7">The UvrABC repair system catalyzes the recognition and processing of DNA lesions. UvrC both incises the 5' and 3' sides of the lesion. The N-terminal half is responsible for the 3' incision and the C-terminal half is responsible for the 5' incision.</text>
</comment>
<comment type="subcellular location">
    <subcellularLocation>
        <location evidence="7">Cytoplasm</location>
    </subcellularLocation>
</comment>
<feature type="domain" description="GIY-YIG" evidence="9">
    <location>
        <begin position="13"/>
        <end position="92"/>
    </location>
</feature>
<gene>
    <name evidence="7" type="primary">uvrC</name>
    <name evidence="11" type="ORF">T472_0214320</name>
</gene>
<evidence type="ECO:0000259" key="10">
    <source>
        <dbReference type="PROSITE" id="PS50165"/>
    </source>
</evidence>
<dbReference type="GO" id="GO:0006289">
    <property type="term" value="P:nucleotide-excision repair"/>
    <property type="evidence" value="ECO:0007669"/>
    <property type="project" value="UniProtKB-UniRule"/>
</dbReference>
<proteinExistence type="inferred from homology"/>
<dbReference type="GO" id="GO:0009381">
    <property type="term" value="F:excinuclease ABC activity"/>
    <property type="evidence" value="ECO:0007669"/>
    <property type="project" value="UniProtKB-UniRule"/>
</dbReference>
<keyword evidence="12" id="KW-1185">Reference proteome</keyword>
<dbReference type="Pfam" id="PF12826">
    <property type="entry name" value="HHH_2"/>
    <property type="match status" value="1"/>
</dbReference>
<feature type="domain" description="UvrC family homology region profile" evidence="10">
    <location>
        <begin position="255"/>
        <end position="497"/>
    </location>
</feature>
<dbReference type="InterPro" id="IPR050066">
    <property type="entry name" value="UvrABC_protein_C"/>
</dbReference>
<evidence type="ECO:0000256" key="4">
    <source>
        <dbReference type="ARBA" id="ARBA00022881"/>
    </source>
</evidence>
<dbReference type="eggNOG" id="COG0322">
    <property type="taxonomic scope" value="Bacteria"/>
</dbReference>
<evidence type="ECO:0000256" key="1">
    <source>
        <dbReference type="ARBA" id="ARBA00022490"/>
    </source>
</evidence>
<dbReference type="PROSITE" id="PS50165">
    <property type="entry name" value="UVRC"/>
    <property type="match status" value="1"/>
</dbReference>
<dbReference type="NCBIfam" id="TIGR00194">
    <property type="entry name" value="uvrC"/>
    <property type="match status" value="1"/>
</dbReference>
<dbReference type="InterPro" id="IPR001162">
    <property type="entry name" value="UvrC_RNase_H_dom"/>
</dbReference>
<dbReference type="PANTHER" id="PTHR30562:SF1">
    <property type="entry name" value="UVRABC SYSTEM PROTEIN C"/>
    <property type="match status" value="1"/>
</dbReference>